<keyword evidence="2" id="KW-0614">Plasmid</keyword>
<dbReference type="KEGG" id="dma:DMR_p1_00520"/>
<organism evidence="2 3">
    <name type="scientific">Solidesulfovibrio magneticus (strain ATCC 700980 / DSM 13731 / RS-1)</name>
    <name type="common">Desulfovibrio magneticus</name>
    <dbReference type="NCBI Taxonomy" id="573370"/>
    <lineage>
        <taxon>Bacteria</taxon>
        <taxon>Pseudomonadati</taxon>
        <taxon>Thermodesulfobacteriota</taxon>
        <taxon>Desulfovibrionia</taxon>
        <taxon>Desulfovibrionales</taxon>
        <taxon>Desulfovibrionaceae</taxon>
        <taxon>Solidesulfovibrio</taxon>
    </lineage>
</organism>
<reference evidence="2 3" key="1">
    <citation type="journal article" date="2009" name="Genome Res.">
        <title>Whole genome sequence of Desulfovibrio magneticus strain RS-1 revealed common gene clusters in magnetotactic bacteria.</title>
        <authorList>
            <person name="Nakazawa H."/>
            <person name="Arakaki A."/>
            <person name="Narita-Yamada S."/>
            <person name="Yashiro I."/>
            <person name="Jinno K."/>
            <person name="Aoki N."/>
            <person name="Tsuruyama A."/>
            <person name="Okamura Y."/>
            <person name="Tanikawa S."/>
            <person name="Fujita N."/>
            <person name="Takeyama H."/>
            <person name="Matsunaga T."/>
        </authorList>
    </citation>
    <scope>NUCLEOTIDE SEQUENCE [LARGE SCALE GENOMIC DNA]</scope>
    <source>
        <strain evidence="3">ATCC 700980 / DSM 13731 / RS-1</strain>
    </source>
</reference>
<accession>C4XUL7</accession>
<evidence type="ECO:0000313" key="3">
    <source>
        <dbReference type="Proteomes" id="UP000009071"/>
    </source>
</evidence>
<dbReference type="AlphaFoldDB" id="C4XUL7"/>
<dbReference type="EMBL" id="AP010905">
    <property type="protein sequence ID" value="BAH73468.1"/>
    <property type="molecule type" value="Genomic_DNA"/>
</dbReference>
<gene>
    <name evidence="2" type="ordered locus">DMR_p1_00520</name>
</gene>
<proteinExistence type="predicted"/>
<geneLocation type="plasmid" evidence="2 3">
    <name>pDMC1</name>
</geneLocation>
<dbReference type="Proteomes" id="UP000009071">
    <property type="component" value="Plasmid pDMC1"/>
</dbReference>
<keyword evidence="3" id="KW-1185">Reference proteome</keyword>
<dbReference type="HOGENOM" id="CLU_2381483_0_0_7"/>
<evidence type="ECO:0000313" key="2">
    <source>
        <dbReference type="EMBL" id="BAH73468.1"/>
    </source>
</evidence>
<feature type="compositionally biased region" description="Basic and acidic residues" evidence="1">
    <location>
        <begin position="28"/>
        <end position="45"/>
    </location>
</feature>
<sequence>MPMYDPNANVAALARQALNGQGEAPDEEAQRKAEEARAVEEGRAEAEYQAARFRKTNLGEDEDSAFTSRRRTLRRISAGWEPLTTPSMPSDSLE</sequence>
<evidence type="ECO:0000256" key="1">
    <source>
        <dbReference type="SAM" id="MobiDB-lite"/>
    </source>
</evidence>
<feature type="region of interest" description="Disordered" evidence="1">
    <location>
        <begin position="17"/>
        <end position="45"/>
    </location>
</feature>
<feature type="region of interest" description="Disordered" evidence="1">
    <location>
        <begin position="51"/>
        <end position="70"/>
    </location>
</feature>
<protein>
    <submittedName>
        <fullName evidence="2">Uncharacterized protein</fullName>
    </submittedName>
</protein>
<name>C4XUL7_SOLM1</name>
<dbReference type="RefSeq" id="WP_012750651.1">
    <property type="nucleotide sequence ID" value="NC_012797.1"/>
</dbReference>